<reference evidence="26 27" key="1">
    <citation type="submission" date="2016-04" db="EMBL/GenBank/DDBJ databases">
        <title>Polished mammalian reference genomes with single-molecule sequencing and chromosome conformation capture applied to the Capra hircus genome.</title>
        <authorList>
            <person name="Bickhart D.M."/>
            <person name="Koren S."/>
            <person name="Rosen B."/>
            <person name="Hastie A."/>
            <person name="Liachko I."/>
            <person name="Sullivan S.T."/>
            <person name="Burton J."/>
            <person name="Sayre B.L."/>
            <person name="Huson H.J."/>
            <person name="Lee J."/>
            <person name="Lam E."/>
            <person name="Kelley C.M."/>
            <person name="Hutchison J.L."/>
            <person name="Zhou Y."/>
            <person name="Sun J."/>
            <person name="Crisa A."/>
            <person name="Schwartz J.C."/>
            <person name="Hammond J.A."/>
            <person name="Schroeder S.G."/>
            <person name="Liu G.E."/>
            <person name="Dunham M."/>
            <person name="Shendure J."/>
            <person name="Sonstegard T.S."/>
            <person name="Phillippy A.M."/>
            <person name="Van Tassell C.P."/>
            <person name="Smith T.P."/>
        </authorList>
    </citation>
    <scope>NUCLEOTIDE SEQUENCE [LARGE SCALE GENOMIC DNA]</scope>
</reference>
<dbReference type="PANTHER" id="PTHR13710">
    <property type="entry name" value="DNA HELICASE RECQ FAMILY MEMBER"/>
    <property type="match status" value="1"/>
</dbReference>
<dbReference type="SUPFAM" id="SSF52540">
    <property type="entry name" value="P-loop containing nucleoside triphosphate hydrolases"/>
    <property type="match status" value="2"/>
</dbReference>
<dbReference type="GO" id="GO:0000781">
    <property type="term" value="C:chromosome, telomeric region"/>
    <property type="evidence" value="ECO:0007669"/>
    <property type="project" value="Ensembl"/>
</dbReference>
<dbReference type="Gene3D" id="3.40.50.300">
    <property type="entry name" value="P-loop containing nucleotide triphosphate hydrolases"/>
    <property type="match status" value="2"/>
</dbReference>
<dbReference type="InterPro" id="IPR011545">
    <property type="entry name" value="DEAD/DEAH_box_helicase_dom"/>
</dbReference>
<dbReference type="OMA" id="HAGMCSQ"/>
<dbReference type="GO" id="GO:0006260">
    <property type="term" value="P:DNA replication"/>
    <property type="evidence" value="ECO:0007669"/>
    <property type="project" value="Ensembl"/>
</dbReference>
<dbReference type="SMART" id="SM00487">
    <property type="entry name" value="DEXDc"/>
    <property type="match status" value="1"/>
</dbReference>
<dbReference type="GO" id="GO:0061821">
    <property type="term" value="F:telomeric D-loop binding"/>
    <property type="evidence" value="ECO:0007669"/>
    <property type="project" value="Ensembl"/>
</dbReference>
<dbReference type="GO" id="GO:0009378">
    <property type="term" value="F:four-way junction helicase activity"/>
    <property type="evidence" value="ECO:0007669"/>
    <property type="project" value="TreeGrafter"/>
</dbReference>
<evidence type="ECO:0000256" key="7">
    <source>
        <dbReference type="ARBA" id="ARBA00022723"/>
    </source>
</evidence>
<keyword evidence="6" id="KW-0597">Phosphoprotein</keyword>
<comment type="catalytic activity">
    <reaction evidence="16">
        <text>Couples ATP hydrolysis with the unwinding of duplex DNA by translocating in the 3'-5' direction.</text>
        <dbReference type="EC" id="5.6.2.4"/>
    </reaction>
</comment>
<dbReference type="Pfam" id="PF00271">
    <property type="entry name" value="Helicase_C"/>
    <property type="match status" value="1"/>
</dbReference>
<dbReference type="GO" id="GO:0016787">
    <property type="term" value="F:hydrolase activity"/>
    <property type="evidence" value="ECO:0007669"/>
    <property type="project" value="UniProtKB-KW"/>
</dbReference>
<evidence type="ECO:0000256" key="23">
    <source>
        <dbReference type="SAM" id="MobiDB-lite"/>
    </source>
</evidence>
<evidence type="ECO:0000256" key="5">
    <source>
        <dbReference type="ARBA" id="ARBA00022490"/>
    </source>
</evidence>
<keyword evidence="15" id="KW-0539">Nucleus</keyword>
<evidence type="ECO:0000256" key="9">
    <source>
        <dbReference type="ARBA" id="ARBA00022801"/>
    </source>
</evidence>
<dbReference type="InterPro" id="IPR014001">
    <property type="entry name" value="Helicase_ATP-bd"/>
</dbReference>
<dbReference type="Gene3D" id="1.10.10.1460">
    <property type="match status" value="1"/>
</dbReference>
<comment type="cofactor">
    <cofactor evidence="1">
        <name>Zn(2+)</name>
        <dbReference type="ChEBI" id="CHEBI:29105"/>
    </cofactor>
</comment>
<evidence type="ECO:0000256" key="21">
    <source>
        <dbReference type="ARBA" id="ARBA00078242"/>
    </source>
</evidence>
<dbReference type="GO" id="GO:0005737">
    <property type="term" value="C:cytoplasm"/>
    <property type="evidence" value="ECO:0007669"/>
    <property type="project" value="UniProtKB-SubCell"/>
</dbReference>
<gene>
    <name evidence="26" type="primary">RECQL4</name>
</gene>
<dbReference type="PANTHER" id="PTHR13710:SF108">
    <property type="entry name" value="ATP-DEPENDENT DNA HELICASE Q4"/>
    <property type="match status" value="1"/>
</dbReference>
<dbReference type="InterPro" id="IPR001650">
    <property type="entry name" value="Helicase_C-like"/>
</dbReference>
<keyword evidence="27" id="KW-1185">Reference proteome</keyword>
<name>A0A452E6T5_CAPHI</name>
<evidence type="ECO:0000256" key="12">
    <source>
        <dbReference type="ARBA" id="ARBA00022840"/>
    </source>
</evidence>
<evidence type="ECO:0000256" key="10">
    <source>
        <dbReference type="ARBA" id="ARBA00022806"/>
    </source>
</evidence>
<dbReference type="GO" id="GO:0061820">
    <property type="term" value="P:telomeric D-loop disassembly"/>
    <property type="evidence" value="ECO:0007669"/>
    <property type="project" value="Ensembl"/>
</dbReference>
<evidence type="ECO:0000259" key="24">
    <source>
        <dbReference type="PROSITE" id="PS51192"/>
    </source>
</evidence>
<feature type="domain" description="Helicase C-terminal" evidence="25">
    <location>
        <begin position="665"/>
        <end position="823"/>
    </location>
</feature>
<dbReference type="GO" id="GO:1990814">
    <property type="term" value="F:DNA/DNA annealing activity"/>
    <property type="evidence" value="ECO:0007669"/>
    <property type="project" value="Ensembl"/>
</dbReference>
<dbReference type="InterPro" id="IPR027417">
    <property type="entry name" value="P-loop_NTPase"/>
</dbReference>
<dbReference type="GO" id="GO:0032357">
    <property type="term" value="F:oxidized purine DNA binding"/>
    <property type="evidence" value="ECO:0007669"/>
    <property type="project" value="Ensembl"/>
</dbReference>
<evidence type="ECO:0000256" key="6">
    <source>
        <dbReference type="ARBA" id="ARBA00022553"/>
    </source>
</evidence>
<dbReference type="PROSITE" id="PS51194">
    <property type="entry name" value="HELICASE_CTER"/>
    <property type="match status" value="1"/>
</dbReference>
<dbReference type="STRING" id="9925.ENSCHIP00000007755"/>
<evidence type="ECO:0000256" key="2">
    <source>
        <dbReference type="ARBA" id="ARBA00004123"/>
    </source>
</evidence>
<dbReference type="EMBL" id="LWLT01000011">
    <property type="status" value="NOT_ANNOTATED_CDS"/>
    <property type="molecule type" value="Genomic_DNA"/>
</dbReference>
<dbReference type="SMART" id="SM00490">
    <property type="entry name" value="HELICc"/>
    <property type="match status" value="1"/>
</dbReference>
<evidence type="ECO:0000259" key="25">
    <source>
        <dbReference type="PROSITE" id="PS51194"/>
    </source>
</evidence>
<feature type="region of interest" description="Disordered" evidence="23">
    <location>
        <begin position="24"/>
        <end position="43"/>
    </location>
</feature>
<keyword evidence="10" id="KW-0347">Helicase</keyword>
<evidence type="ECO:0000256" key="15">
    <source>
        <dbReference type="ARBA" id="ARBA00023242"/>
    </source>
</evidence>
<dbReference type="GO" id="GO:0005524">
    <property type="term" value="F:ATP binding"/>
    <property type="evidence" value="ECO:0007669"/>
    <property type="project" value="UniProtKB-KW"/>
</dbReference>
<dbReference type="GO" id="GO:0005654">
    <property type="term" value="C:nucleoplasm"/>
    <property type="evidence" value="ECO:0007669"/>
    <property type="project" value="Ensembl"/>
</dbReference>
<dbReference type="CDD" id="cd22289">
    <property type="entry name" value="RecQL4_SLD2_NTD"/>
    <property type="match status" value="1"/>
</dbReference>
<organism evidence="26 27">
    <name type="scientific">Capra hircus</name>
    <name type="common">Goat</name>
    <dbReference type="NCBI Taxonomy" id="9925"/>
    <lineage>
        <taxon>Eukaryota</taxon>
        <taxon>Metazoa</taxon>
        <taxon>Chordata</taxon>
        <taxon>Craniata</taxon>
        <taxon>Vertebrata</taxon>
        <taxon>Euteleostomi</taxon>
        <taxon>Mammalia</taxon>
        <taxon>Eutheria</taxon>
        <taxon>Laurasiatheria</taxon>
        <taxon>Artiodactyla</taxon>
        <taxon>Ruminantia</taxon>
        <taxon>Pecora</taxon>
        <taxon>Bovidae</taxon>
        <taxon>Caprinae</taxon>
        <taxon>Capra</taxon>
    </lineage>
</organism>
<dbReference type="GO" id="GO:0000724">
    <property type="term" value="P:double-strand break repair via homologous recombination"/>
    <property type="evidence" value="ECO:0007669"/>
    <property type="project" value="TreeGrafter"/>
</dbReference>
<dbReference type="GO" id="GO:0046872">
    <property type="term" value="F:metal ion binding"/>
    <property type="evidence" value="ECO:0007669"/>
    <property type="project" value="UniProtKB-KW"/>
</dbReference>
<feature type="region of interest" description="Disordered" evidence="23">
    <location>
        <begin position="90"/>
        <end position="177"/>
    </location>
</feature>
<feature type="compositionally biased region" description="Basic and acidic residues" evidence="23">
    <location>
        <begin position="33"/>
        <end position="43"/>
    </location>
</feature>
<proteinExistence type="inferred from homology"/>
<dbReference type="GO" id="GO:0000405">
    <property type="term" value="F:bubble DNA binding"/>
    <property type="evidence" value="ECO:0007669"/>
    <property type="project" value="Ensembl"/>
</dbReference>
<keyword evidence="12" id="KW-0067">ATP-binding</keyword>
<keyword evidence="11" id="KW-0862">Zinc</keyword>
<dbReference type="Pfam" id="PF11719">
    <property type="entry name" value="Drc1-Sld2"/>
    <property type="match status" value="1"/>
</dbReference>
<dbReference type="Bgee" id="ENSCHIG00000011146">
    <property type="expression patterns" value="Expressed in thymus and 17 other cell types or tissues"/>
</dbReference>
<evidence type="ECO:0000256" key="18">
    <source>
        <dbReference type="ARBA" id="ARBA00049360"/>
    </source>
</evidence>
<evidence type="ECO:0000256" key="8">
    <source>
        <dbReference type="ARBA" id="ARBA00022741"/>
    </source>
</evidence>
<dbReference type="FunFam" id="3.40.50.300:FF:000772">
    <property type="entry name" value="ATP-dependent DNA helicase Q4"/>
    <property type="match status" value="1"/>
</dbReference>
<sequence>MERLRDVRERLRDVRERLQAWERAFRRQSGRRPSKEDVEAAPEETRALYREYRSLKKALGQAGGVEPHSSGQSLPAAAEQMLEPSCWGNHLNRAATQSPHPPSRWSPQESAQDCGKRLKANLKGSLQARSTLGRIPRLAQRSSSKIPSPEPTGTAAAPISPENVNQVLPQPPRPQLRPGRLQQLRASLSLRLGSLDPEWLQRCHNRTPDFLEVSRTCQPGLGAEDSQLLTPAVPLQGPEAPALPAAGVSAGKCQPGDRQGKKRRQSGELEGSLAQTQQGTDQAGPLPEGAGAAGPAEDCPEQPVKTQPPGRTPASRYHCSNLPAGVGRAVGTADLCISSRSVQDRGNYVRLNMKQRRYVRGRALRGRLLRKQAWKQKWQKKEECFGGGQPRGPAQDSCSQHGQLSHWASRCSQPAGEEDTEPGAPELLVPTGPSVSRMPCPPLSVPPLYPPGPSGQVADTPAEVFQALEQLGHHAFYPGQEPVIMRILSGMSTLLVLPTGAGKSLCYQLPALLYFRRSPCLTLVISPLTSLMDDQLSGLPPGLKGACIHSGMTKKQRDSALQKARAARVQVLMLSPEALVGPGAGTLFSQLPPVAFACLDEAHCLSQWSHNFRPCYLRVCQGNVQGWLTAPSQTLRDQMGHCPRRGLAPGYHSCQPAPLSLPPSSLHDRFRALDSIIIYCHRREDTERVAALLRTCLHEARDLGPHGRALEAVAEAYHAGLCSRDRRRVQRAFMEGRLRVVVATVAFGMGLDRPDVRAVLHLGLPSSFENYVQAVGRAGRDGQPAHCHLFLRPQGQDLRELRRHVHANAVDFFAVKRLVQRVFPPCSCARQPPEQEGGRSKEECLAGAPVAASAQDPGQPSVPHTPRCPGHERVLPVQPTVQALDMPEEAIETLLCYLELHPRRWLKLVAPTYARCHLRWPGGPTQLQALARRCPPLALCLAQQHPDTKGGCSSVELDLVKLADSMGWKLGPVRRALLQLQWEPEPETGVPQGTGVLVEFREMAFHLYSPGDLTAQERDQICNFLHSRVQAREQQALAHLHHTFRAFHSVAFPSCGPCLEQPDWERSSRLKALLSHYFEESEQPGGLETEDDPELGQDRLQDWEDQIRRDIRQLLSSWPEQRFSGRAVARVFHGIGSPCYPAQVFGRDRRFWRKYLHLSFPALMHLATQELLLWGR</sequence>
<evidence type="ECO:0000256" key="13">
    <source>
        <dbReference type="ARBA" id="ARBA00023125"/>
    </source>
</evidence>
<evidence type="ECO:0000256" key="14">
    <source>
        <dbReference type="ARBA" id="ARBA00023235"/>
    </source>
</evidence>
<evidence type="ECO:0000256" key="22">
    <source>
        <dbReference type="ARBA" id="ARBA00084018"/>
    </source>
</evidence>
<dbReference type="PROSITE" id="PS51192">
    <property type="entry name" value="HELICASE_ATP_BIND_1"/>
    <property type="match status" value="1"/>
</dbReference>
<accession>A0A452E6T5</accession>
<dbReference type="FunFam" id="1.10.10.1460:FF:000001">
    <property type="entry name" value="DNA replication regulator Sld2"/>
    <property type="match status" value="1"/>
</dbReference>
<feature type="region of interest" description="Disordered" evidence="23">
    <location>
        <begin position="829"/>
        <end position="870"/>
    </location>
</feature>
<comment type="similarity">
    <text evidence="4">Belongs to the helicase family. RecQ subfamily.</text>
</comment>
<comment type="catalytic activity">
    <reaction evidence="18">
        <text>ATP + H2O = ADP + phosphate + H(+)</text>
        <dbReference type="Rhea" id="RHEA:13065"/>
        <dbReference type="ChEBI" id="CHEBI:15377"/>
        <dbReference type="ChEBI" id="CHEBI:15378"/>
        <dbReference type="ChEBI" id="CHEBI:30616"/>
        <dbReference type="ChEBI" id="CHEBI:43474"/>
        <dbReference type="ChEBI" id="CHEBI:456216"/>
    </reaction>
</comment>
<feature type="compositionally biased region" description="Low complexity" evidence="23">
    <location>
        <begin position="283"/>
        <end position="297"/>
    </location>
</feature>
<evidence type="ECO:0000256" key="19">
    <source>
        <dbReference type="ARBA" id="ARBA00074290"/>
    </source>
</evidence>
<keyword evidence="14" id="KW-0413">Isomerase</keyword>
<dbReference type="AlphaFoldDB" id="A0A452E6T5"/>
<dbReference type="GeneTree" id="ENSGT00940000160387"/>
<dbReference type="EC" id="5.6.2.4" evidence="17"/>
<keyword evidence="9" id="KW-0378">Hydrolase</keyword>
<keyword evidence="13" id="KW-0238">DNA-binding</keyword>
<dbReference type="Ensembl" id="ENSCHIT00000015504.1">
    <property type="protein sequence ID" value="ENSCHIP00000007755.1"/>
    <property type="gene ID" value="ENSCHIG00000011146.1"/>
</dbReference>
<dbReference type="InterPro" id="IPR021110">
    <property type="entry name" value="DNA_rep_checkpnt_protein"/>
</dbReference>
<keyword evidence="7" id="KW-0479">Metal-binding</keyword>
<protein>
    <recommendedName>
        <fullName evidence="19">ATP-dependent DNA helicase Q4</fullName>
        <ecNumber evidence="17">5.6.2.4</ecNumber>
    </recommendedName>
    <alternativeName>
        <fullName evidence="20">DNA 3'-5' helicase RecQ4</fullName>
    </alternativeName>
    <alternativeName>
        <fullName evidence="21">DNA helicase, RecQ-like type 4</fullName>
    </alternativeName>
    <alternativeName>
        <fullName evidence="22">RecQ protein-like 4</fullName>
    </alternativeName>
</protein>
<keyword evidence="8" id="KW-0547">Nucleotide-binding</keyword>
<keyword evidence="5" id="KW-0963">Cytoplasm</keyword>
<evidence type="ECO:0000256" key="1">
    <source>
        <dbReference type="ARBA" id="ARBA00001947"/>
    </source>
</evidence>
<evidence type="ECO:0000313" key="27">
    <source>
        <dbReference type="Proteomes" id="UP000291000"/>
    </source>
</evidence>
<dbReference type="Proteomes" id="UP000291000">
    <property type="component" value="Chromosome 14"/>
</dbReference>
<evidence type="ECO:0000313" key="26">
    <source>
        <dbReference type="Ensembl" id="ENSCHIP00000007755.1"/>
    </source>
</evidence>
<feature type="region of interest" description="Disordered" evidence="23">
    <location>
        <begin position="233"/>
        <end position="318"/>
    </location>
</feature>
<comment type="subcellular location">
    <subcellularLocation>
        <location evidence="3">Cytoplasm</location>
    </subcellularLocation>
    <subcellularLocation>
        <location evidence="2">Nucleus</location>
    </subcellularLocation>
</comment>
<reference evidence="26" key="3">
    <citation type="submission" date="2025-09" db="UniProtKB">
        <authorList>
            <consortium name="Ensembl"/>
        </authorList>
    </citation>
    <scope>IDENTIFICATION</scope>
</reference>
<evidence type="ECO:0000256" key="11">
    <source>
        <dbReference type="ARBA" id="ARBA00022833"/>
    </source>
</evidence>
<dbReference type="Pfam" id="PF00270">
    <property type="entry name" value="DEAD"/>
    <property type="match status" value="1"/>
</dbReference>
<evidence type="ECO:0000256" key="4">
    <source>
        <dbReference type="ARBA" id="ARBA00005446"/>
    </source>
</evidence>
<evidence type="ECO:0000256" key="20">
    <source>
        <dbReference type="ARBA" id="ARBA00076756"/>
    </source>
</evidence>
<reference evidence="26" key="2">
    <citation type="submission" date="2025-08" db="UniProtKB">
        <authorList>
            <consortium name="Ensembl"/>
        </authorList>
    </citation>
    <scope>IDENTIFICATION</scope>
</reference>
<evidence type="ECO:0000256" key="17">
    <source>
        <dbReference type="ARBA" id="ARBA00034808"/>
    </source>
</evidence>
<evidence type="ECO:0000256" key="3">
    <source>
        <dbReference type="ARBA" id="ARBA00004496"/>
    </source>
</evidence>
<feature type="domain" description="Helicase ATP-binding" evidence="24">
    <location>
        <begin position="484"/>
        <end position="628"/>
    </location>
</feature>
<dbReference type="GO" id="GO:0043138">
    <property type="term" value="F:3'-5' DNA helicase activity"/>
    <property type="evidence" value="ECO:0007669"/>
    <property type="project" value="UniProtKB-EC"/>
</dbReference>
<evidence type="ECO:0000256" key="16">
    <source>
        <dbReference type="ARBA" id="ARBA00034617"/>
    </source>
</evidence>